<dbReference type="OrthoDB" id="1649181at2759"/>
<dbReference type="Proteomes" id="UP000594638">
    <property type="component" value="Unassembled WGS sequence"/>
</dbReference>
<feature type="compositionally biased region" description="Basic residues" evidence="1">
    <location>
        <begin position="122"/>
        <end position="131"/>
    </location>
</feature>
<sequence>MDFHRNLKQEMYAKNVFSYDEFEEEHEEDDDVFYSELRRQVMLLTAEDTDDEELHENRSSPNMNEARKHGSIPMTSSVKPPTCFYNWSGNKEDYAAPAWILDLWRTGNGTGVFIPQIVQSSRRNKPRRTKKNERGRTYRQVEKMD</sequence>
<proteinExistence type="predicted"/>
<accession>A0A8S0SP86</accession>
<organism evidence="2 3">
    <name type="scientific">Olea europaea subsp. europaea</name>
    <dbReference type="NCBI Taxonomy" id="158383"/>
    <lineage>
        <taxon>Eukaryota</taxon>
        <taxon>Viridiplantae</taxon>
        <taxon>Streptophyta</taxon>
        <taxon>Embryophyta</taxon>
        <taxon>Tracheophyta</taxon>
        <taxon>Spermatophyta</taxon>
        <taxon>Magnoliopsida</taxon>
        <taxon>eudicotyledons</taxon>
        <taxon>Gunneridae</taxon>
        <taxon>Pentapetalae</taxon>
        <taxon>asterids</taxon>
        <taxon>lamiids</taxon>
        <taxon>Lamiales</taxon>
        <taxon>Oleaceae</taxon>
        <taxon>Oleeae</taxon>
        <taxon>Olea</taxon>
    </lineage>
</organism>
<name>A0A8S0SP86_OLEEU</name>
<feature type="compositionally biased region" description="Basic and acidic residues" evidence="1">
    <location>
        <begin position="132"/>
        <end position="145"/>
    </location>
</feature>
<dbReference type="AlphaFoldDB" id="A0A8S0SP86"/>
<comment type="caution">
    <text evidence="2">The sequence shown here is derived from an EMBL/GenBank/DDBJ whole genome shotgun (WGS) entry which is preliminary data.</text>
</comment>
<dbReference type="PANTHER" id="PTHR34956">
    <property type="entry name" value="OS05G0397300 PROTEIN"/>
    <property type="match status" value="1"/>
</dbReference>
<feature type="region of interest" description="Disordered" evidence="1">
    <location>
        <begin position="45"/>
        <end position="75"/>
    </location>
</feature>
<feature type="region of interest" description="Disordered" evidence="1">
    <location>
        <begin position="120"/>
        <end position="145"/>
    </location>
</feature>
<evidence type="ECO:0000313" key="3">
    <source>
        <dbReference type="Proteomes" id="UP000594638"/>
    </source>
</evidence>
<dbReference type="Gramene" id="OE9A109793T1">
    <property type="protein sequence ID" value="OE9A109793C1"/>
    <property type="gene ID" value="OE9A109793"/>
</dbReference>
<gene>
    <name evidence="2" type="ORF">OLEA9_A109793</name>
</gene>
<reference evidence="2 3" key="1">
    <citation type="submission" date="2019-12" db="EMBL/GenBank/DDBJ databases">
        <authorList>
            <person name="Alioto T."/>
            <person name="Alioto T."/>
            <person name="Gomez Garrido J."/>
        </authorList>
    </citation>
    <scope>NUCLEOTIDE SEQUENCE [LARGE SCALE GENOMIC DNA]</scope>
</reference>
<protein>
    <submittedName>
        <fullName evidence="2">Uncharacterized protein</fullName>
    </submittedName>
</protein>
<dbReference type="PANTHER" id="PTHR34956:SF1">
    <property type="entry name" value="DUF4005 DOMAIN-CONTAINING PROTEIN"/>
    <property type="match status" value="1"/>
</dbReference>
<evidence type="ECO:0000256" key="1">
    <source>
        <dbReference type="SAM" id="MobiDB-lite"/>
    </source>
</evidence>
<dbReference type="EMBL" id="CACTIH010005460">
    <property type="protein sequence ID" value="CAA2993881.1"/>
    <property type="molecule type" value="Genomic_DNA"/>
</dbReference>
<keyword evidence="3" id="KW-1185">Reference proteome</keyword>
<evidence type="ECO:0000313" key="2">
    <source>
        <dbReference type="EMBL" id="CAA2993881.1"/>
    </source>
</evidence>